<organism evidence="2 3">
    <name type="scientific">Fistulifera solaris</name>
    <name type="common">Oleaginous diatom</name>
    <dbReference type="NCBI Taxonomy" id="1519565"/>
    <lineage>
        <taxon>Eukaryota</taxon>
        <taxon>Sar</taxon>
        <taxon>Stramenopiles</taxon>
        <taxon>Ochrophyta</taxon>
        <taxon>Bacillariophyta</taxon>
        <taxon>Bacillariophyceae</taxon>
        <taxon>Bacillariophycidae</taxon>
        <taxon>Naviculales</taxon>
        <taxon>Naviculaceae</taxon>
        <taxon>Fistulifera</taxon>
    </lineage>
</organism>
<dbReference type="PANTHER" id="PTHR34560:SF1">
    <property type="entry name" value="START DOMAIN-CONTAINING PROTEIN"/>
    <property type="match status" value="1"/>
</dbReference>
<keyword evidence="3" id="KW-1185">Reference proteome</keyword>
<evidence type="ECO:0000313" key="3">
    <source>
        <dbReference type="Proteomes" id="UP000198406"/>
    </source>
</evidence>
<keyword evidence="1" id="KW-0472">Membrane</keyword>
<accession>A0A1Z5KKN9</accession>
<dbReference type="AlphaFoldDB" id="A0A1Z5KKN9"/>
<gene>
    <name evidence="2" type="ORF">FisN_9Lh178</name>
</gene>
<feature type="transmembrane region" description="Helical" evidence="1">
    <location>
        <begin position="444"/>
        <end position="465"/>
    </location>
</feature>
<dbReference type="Proteomes" id="UP000198406">
    <property type="component" value="Unassembled WGS sequence"/>
</dbReference>
<dbReference type="PANTHER" id="PTHR34560">
    <property type="entry name" value="POLYKETIDE CYCLASE/DEHYDRASE/LIPID TRANSPORT SUPERFAMILY PROTEIN"/>
    <property type="match status" value="1"/>
</dbReference>
<proteinExistence type="predicted"/>
<sequence length="674" mass="74786">MIGIPQFGLARDGCYRAIGCDNMSEDGSIIIAGQGINDVMPGDHPPKDPFLSNDPAVSALNIPPAPTKRGNGRMTIRKFETVVNITSPTSAKTRIVANLNPNIAFLSQGIIDFALKHLAGVVLAKLQSAAKKVVKNPATNHHAQQMREEPDFYQTWLMAKFKAFCDEKGWEMPRVSAFTVNEEQLAHNRRYTDRKTRKLNTFGGHDSFVSDRVDQASVQSACNMKAEKSDDSVSEITAKTSVSMWQNNPVSNYMQAVKVRKTQEKESKIAQVRQRVTDMMKPKMLSFEQQDRLEELRLAKQRRMEGMGLFSRDNSAATGTAPGAASSTSLSVSQHHPFRKKINLQLYEHGKWTRISVMTVFIALLFVLLHPSLLAITFLDDSLSRGGHETTSEWTRDFYTILYIALCTLLHCCLCDVCLVYTFSSLELGSKTGQQIRSFYGTNVRIGALVLSVGIAVFSVVKASLRALLFISFRTATQLPSLAQTTARSSLNKIEIFLSGTDREVAGFALLMLRWLRRTLSFSWERFDAFLVRIPISDAKLGLLGEIVETIHDTALYPFTVAARFLSYGSMNNRSWNMHMGWRHNIFSTAKDLFSYSAVFLVTVVLLFLLTAPRTRQGGSCKVLSIDKDANALEGSQVLVTASDSGSSGIIKVNQLNSVPSSVGVFENEGEGRQ</sequence>
<evidence type="ECO:0000313" key="2">
    <source>
        <dbReference type="EMBL" id="GAX26884.1"/>
    </source>
</evidence>
<feature type="transmembrane region" description="Helical" evidence="1">
    <location>
        <begin position="355"/>
        <end position="379"/>
    </location>
</feature>
<comment type="caution">
    <text evidence="2">The sequence shown here is derived from an EMBL/GenBank/DDBJ whole genome shotgun (WGS) entry which is preliminary data.</text>
</comment>
<name>A0A1Z5KKN9_FISSO</name>
<feature type="transmembrane region" description="Helical" evidence="1">
    <location>
        <begin position="593"/>
        <end position="612"/>
    </location>
</feature>
<dbReference type="InParanoid" id="A0A1Z5KKN9"/>
<dbReference type="EMBL" id="BDSP01000252">
    <property type="protein sequence ID" value="GAX26884.1"/>
    <property type="molecule type" value="Genomic_DNA"/>
</dbReference>
<reference evidence="2 3" key="1">
    <citation type="journal article" date="2015" name="Plant Cell">
        <title>Oil accumulation by the oleaginous diatom Fistulifera solaris as revealed by the genome and transcriptome.</title>
        <authorList>
            <person name="Tanaka T."/>
            <person name="Maeda Y."/>
            <person name="Veluchamy A."/>
            <person name="Tanaka M."/>
            <person name="Abida H."/>
            <person name="Marechal E."/>
            <person name="Bowler C."/>
            <person name="Muto M."/>
            <person name="Sunaga Y."/>
            <person name="Tanaka M."/>
            <person name="Yoshino T."/>
            <person name="Taniguchi T."/>
            <person name="Fukuda Y."/>
            <person name="Nemoto M."/>
            <person name="Matsumoto M."/>
            <person name="Wong P.S."/>
            <person name="Aburatani S."/>
            <person name="Fujibuchi W."/>
        </authorList>
    </citation>
    <scope>NUCLEOTIDE SEQUENCE [LARGE SCALE GENOMIC DNA]</scope>
    <source>
        <strain evidence="2 3">JPCC DA0580</strain>
    </source>
</reference>
<keyword evidence="1" id="KW-0812">Transmembrane</keyword>
<protein>
    <submittedName>
        <fullName evidence="2">Uncharacterized protein</fullName>
    </submittedName>
</protein>
<evidence type="ECO:0000256" key="1">
    <source>
        <dbReference type="SAM" id="Phobius"/>
    </source>
</evidence>
<keyword evidence="1" id="KW-1133">Transmembrane helix</keyword>
<feature type="transmembrane region" description="Helical" evidence="1">
    <location>
        <begin position="400"/>
        <end position="424"/>
    </location>
</feature>